<dbReference type="EMBL" id="VYKL01000015">
    <property type="protein sequence ID" value="KAA9026044.1"/>
    <property type="molecule type" value="Genomic_DNA"/>
</dbReference>
<dbReference type="SUPFAM" id="SSF53067">
    <property type="entry name" value="Actin-like ATPase domain"/>
    <property type="match status" value="2"/>
</dbReference>
<dbReference type="SUPFAM" id="SSF109604">
    <property type="entry name" value="HD-domain/PDEase-like"/>
    <property type="match status" value="1"/>
</dbReference>
<dbReference type="PANTHER" id="PTHR30005:SF0">
    <property type="entry name" value="RETROGRADE REGULATION PROTEIN 2"/>
    <property type="match status" value="1"/>
</dbReference>
<reference evidence="4 5" key="1">
    <citation type="submission" date="2019-09" db="EMBL/GenBank/DDBJ databases">
        <title>Whole genome sequences of isolates from the Mars Exploration Rovers.</title>
        <authorList>
            <person name="Seuylemezian A."/>
            <person name="Vaishampayan P."/>
        </authorList>
    </citation>
    <scope>NUCLEOTIDE SEQUENCE [LARGE SCALE GENOMIC DNA]</scope>
    <source>
        <strain evidence="4 5">MER_TA_151</strain>
    </source>
</reference>
<dbReference type="Pfam" id="PF02541">
    <property type="entry name" value="Ppx-GppA"/>
    <property type="match status" value="1"/>
</dbReference>
<accession>A0A5J5HYB4</accession>
<dbReference type="Proteomes" id="UP000326671">
    <property type="component" value="Unassembled WGS sequence"/>
</dbReference>
<comment type="similarity">
    <text evidence="1">Belongs to the GppA/Ppx family.</text>
</comment>
<evidence type="ECO:0000313" key="5">
    <source>
        <dbReference type="Proteomes" id="UP000326671"/>
    </source>
</evidence>
<dbReference type="Pfam" id="PF21447">
    <property type="entry name" value="Ppx-GppA_III"/>
    <property type="match status" value="1"/>
</dbReference>
<dbReference type="InterPro" id="IPR043129">
    <property type="entry name" value="ATPase_NBD"/>
</dbReference>
<dbReference type="AlphaFoldDB" id="A0A5J5HYB4"/>
<feature type="domain" description="Ppx/GppA phosphatase N-terminal" evidence="2">
    <location>
        <begin position="51"/>
        <end position="317"/>
    </location>
</feature>
<evidence type="ECO:0000256" key="1">
    <source>
        <dbReference type="ARBA" id="ARBA00007125"/>
    </source>
</evidence>
<dbReference type="InterPro" id="IPR050273">
    <property type="entry name" value="GppA/Ppx_hydrolase"/>
</dbReference>
<comment type="caution">
    <text evidence="4">The sequence shown here is derived from an EMBL/GenBank/DDBJ whole genome shotgun (WGS) entry which is preliminary data.</text>
</comment>
<organism evidence="4 5">
    <name type="scientific">Niallia endozanthoxylica</name>
    <dbReference type="NCBI Taxonomy" id="2036016"/>
    <lineage>
        <taxon>Bacteria</taxon>
        <taxon>Bacillati</taxon>
        <taxon>Bacillota</taxon>
        <taxon>Bacilli</taxon>
        <taxon>Bacillales</taxon>
        <taxon>Bacillaceae</taxon>
        <taxon>Niallia</taxon>
    </lineage>
</organism>
<dbReference type="InterPro" id="IPR003695">
    <property type="entry name" value="Ppx_GppA_N"/>
</dbReference>
<dbReference type="CDD" id="cd24052">
    <property type="entry name" value="ASKHA_NBD_HpPPX-GppA-like"/>
    <property type="match status" value="1"/>
</dbReference>
<evidence type="ECO:0000313" key="4">
    <source>
        <dbReference type="EMBL" id="KAA9026044.1"/>
    </source>
</evidence>
<evidence type="ECO:0000259" key="2">
    <source>
        <dbReference type="Pfam" id="PF02541"/>
    </source>
</evidence>
<name>A0A5J5HYB4_9BACI</name>
<feature type="domain" description="Ppx/GppA phosphatase C-terminal" evidence="3">
    <location>
        <begin position="333"/>
        <end position="483"/>
    </location>
</feature>
<dbReference type="Gene3D" id="3.30.420.150">
    <property type="entry name" value="Exopolyphosphatase. Domain 2"/>
    <property type="match status" value="1"/>
</dbReference>
<proteinExistence type="inferred from homology"/>
<dbReference type="GO" id="GO:0006357">
    <property type="term" value="P:regulation of transcription by RNA polymerase II"/>
    <property type="evidence" value="ECO:0007669"/>
    <property type="project" value="TreeGrafter"/>
</dbReference>
<protein>
    <submittedName>
        <fullName evidence="4">Ppx/GppA family phosphatase</fullName>
    </submittedName>
</protein>
<dbReference type="Gene3D" id="3.30.420.40">
    <property type="match status" value="1"/>
</dbReference>
<keyword evidence="5" id="KW-1185">Reference proteome</keyword>
<sequence length="527" mass="60028">MNQLRLISIQSGRRMEMTKEKWAVIDIGSNTIRLVIYAKILSGSYKEAENIKTVARLNQYLNQDNDLSKEGIALLIDILQGFKEILAFHQVTKIHCTATATVRQSKNQVEIQALVKEKTGFDMKILSEKEEAFFGYYAVSHSTPIDTGVTIDMGGGSTEITYFENRKLIHYHSFPFGVVSLKKQFIKNNPITEQERKGLSDFIQDSLKQLPWLKNLQVPVIAIGGSARNIAQIDQTLKKYPIAGIHQYVMSYSDLQKIQMYLGQLTIEQLEKVEGLSKDRADIIVPALEVFVGLCEYSQSFSFMFSKKGLRDGISLKTSETDDVFLDTDQIVQNSVAELLIDYGVAPAHASHRAKLAEILFEKTSTYYHCENKQALSKFVKKGAELYYLGQYIDDDSSSQHTFYLLANQSINGLFHKDRLKLAYIASFKNKTLLKQYFTPFSNWFTKKEMEDIRMAGAVAKLATALDASKRGIVKNIHFEEASNDLMQLTIYCEGNPFVEQYETEKHIRQLEKVLQKAIHLKFIQYA</sequence>
<dbReference type="InterPro" id="IPR048950">
    <property type="entry name" value="Ppx_GppA_C"/>
</dbReference>
<evidence type="ECO:0000259" key="3">
    <source>
        <dbReference type="Pfam" id="PF21447"/>
    </source>
</evidence>
<dbReference type="PANTHER" id="PTHR30005">
    <property type="entry name" value="EXOPOLYPHOSPHATASE"/>
    <property type="match status" value="1"/>
</dbReference>
<dbReference type="OrthoDB" id="9807195at2"/>
<gene>
    <name evidence="4" type="ORF">F4V44_09185</name>
</gene>
<dbReference type="Gene3D" id="1.10.3210.10">
    <property type="entry name" value="Hypothetical protein af1432"/>
    <property type="match status" value="1"/>
</dbReference>